<dbReference type="InterPro" id="IPR013792">
    <property type="entry name" value="RNA3'P_cycl/enolpyr_Trfase_a/b"/>
</dbReference>
<comment type="subcellular location">
    <subcellularLocation>
        <location evidence="7">Cytoplasm</location>
    </subcellularLocation>
</comment>
<dbReference type="PIRSF" id="PIRSF000505">
    <property type="entry name" value="EPSPS"/>
    <property type="match status" value="1"/>
</dbReference>
<comment type="catalytic activity">
    <reaction evidence="6">
        <text>3-phosphoshikimate + phosphoenolpyruvate = 5-O-(1-carboxyvinyl)-3-phosphoshikimate + phosphate</text>
        <dbReference type="Rhea" id="RHEA:21256"/>
        <dbReference type="ChEBI" id="CHEBI:43474"/>
        <dbReference type="ChEBI" id="CHEBI:57701"/>
        <dbReference type="ChEBI" id="CHEBI:58702"/>
        <dbReference type="ChEBI" id="CHEBI:145989"/>
        <dbReference type="EC" id="2.5.1.19"/>
    </reaction>
    <physiologicalReaction direction="left-to-right" evidence="6">
        <dbReference type="Rhea" id="RHEA:21257"/>
    </physiologicalReaction>
</comment>
<dbReference type="InterPro" id="IPR036968">
    <property type="entry name" value="Enolpyruvate_Tfrase_sf"/>
</dbReference>
<feature type="binding site" evidence="7">
    <location>
        <position position="168"/>
    </location>
    <ligand>
        <name>3-phosphoshikimate</name>
        <dbReference type="ChEBI" id="CHEBI:145989"/>
    </ligand>
</feature>
<feature type="binding site" evidence="7">
    <location>
        <position position="389"/>
    </location>
    <ligand>
        <name>phosphoenolpyruvate</name>
        <dbReference type="ChEBI" id="CHEBI:58702"/>
    </ligand>
</feature>
<feature type="binding site" evidence="7">
    <location>
        <position position="343"/>
    </location>
    <ligand>
        <name>3-phosphoshikimate</name>
        <dbReference type="ChEBI" id="CHEBI:145989"/>
    </ligand>
</feature>
<dbReference type="PANTHER" id="PTHR21090">
    <property type="entry name" value="AROM/DEHYDROQUINATE SYNTHASE"/>
    <property type="match status" value="1"/>
</dbReference>
<feature type="binding site" evidence="7">
    <location>
        <position position="95"/>
    </location>
    <ligand>
        <name>phosphoenolpyruvate</name>
        <dbReference type="ChEBI" id="CHEBI:58702"/>
    </ligand>
</feature>
<evidence type="ECO:0000256" key="6">
    <source>
        <dbReference type="ARBA" id="ARBA00044633"/>
    </source>
</evidence>
<keyword evidence="4 7" id="KW-0808">Transferase</keyword>
<comment type="caution">
    <text evidence="9">The sequence shown here is derived from an EMBL/GenBank/DDBJ whole genome shotgun (WGS) entry which is preliminary data.</text>
</comment>
<dbReference type="CDD" id="cd01556">
    <property type="entry name" value="EPSP_synthase"/>
    <property type="match status" value="1"/>
</dbReference>
<evidence type="ECO:0000256" key="1">
    <source>
        <dbReference type="ARBA" id="ARBA00004811"/>
    </source>
</evidence>
<keyword evidence="10" id="KW-1185">Reference proteome</keyword>
<feature type="binding site" evidence="7">
    <location>
        <position position="347"/>
    </location>
    <ligand>
        <name>phosphoenolpyruvate</name>
        <dbReference type="ChEBI" id="CHEBI:58702"/>
    </ligand>
</feature>
<dbReference type="Pfam" id="PF00275">
    <property type="entry name" value="EPSP_synthase"/>
    <property type="match status" value="1"/>
</dbReference>
<name>A0ABV7CRI4_9BACI</name>
<dbReference type="RefSeq" id="WP_390267326.1">
    <property type="nucleotide sequence ID" value="NZ_JBHRSA010000004.1"/>
</dbReference>
<feature type="binding site" evidence="7">
    <location>
        <position position="24"/>
    </location>
    <ligand>
        <name>3-phosphoshikimate</name>
        <dbReference type="ChEBI" id="CHEBI:145989"/>
    </ligand>
</feature>
<evidence type="ECO:0000313" key="9">
    <source>
        <dbReference type="EMBL" id="MFC3038922.1"/>
    </source>
</evidence>
<feature type="binding site" evidence="7">
    <location>
        <position position="170"/>
    </location>
    <ligand>
        <name>phosphoenolpyruvate</name>
        <dbReference type="ChEBI" id="CHEBI:58702"/>
    </ligand>
</feature>
<comment type="caution">
    <text evidence="7">Lacks conserved residue(s) required for the propagation of feature annotation.</text>
</comment>
<dbReference type="EC" id="2.5.1.19" evidence="7"/>
<feature type="domain" description="Enolpyruvate transferase" evidence="8">
    <location>
        <begin position="10"/>
        <end position="424"/>
    </location>
</feature>
<proteinExistence type="inferred from homology"/>
<feature type="binding site" evidence="7">
    <location>
        <position position="23"/>
    </location>
    <ligand>
        <name>phosphoenolpyruvate</name>
        <dbReference type="ChEBI" id="CHEBI:58702"/>
    </ligand>
</feature>
<feature type="binding site" evidence="7">
    <location>
        <position position="123"/>
    </location>
    <ligand>
        <name>phosphoenolpyruvate</name>
        <dbReference type="ChEBI" id="CHEBI:58702"/>
    </ligand>
</feature>
<comment type="subunit">
    <text evidence="7">Monomer.</text>
</comment>
<feature type="binding site" evidence="7">
    <location>
        <position position="28"/>
    </location>
    <ligand>
        <name>3-phosphoshikimate</name>
        <dbReference type="ChEBI" id="CHEBI:145989"/>
    </ligand>
</feature>
<protein>
    <recommendedName>
        <fullName evidence="7">3-phosphoshikimate 1-carboxyvinyltransferase</fullName>
        <ecNumber evidence="7">2.5.1.19</ecNumber>
    </recommendedName>
    <alternativeName>
        <fullName evidence="7">5-enolpyruvylshikimate-3-phosphate synthase</fullName>
        <shortName evidence="7">EPSP synthase</shortName>
        <shortName evidence="7">EPSPS</shortName>
    </alternativeName>
</protein>
<dbReference type="GO" id="GO:0003866">
    <property type="term" value="F:3-phosphoshikimate 1-carboxyvinyltransferase activity"/>
    <property type="evidence" value="ECO:0007669"/>
    <property type="project" value="UniProtKB-EC"/>
</dbReference>
<dbReference type="HAMAP" id="MF_00210">
    <property type="entry name" value="EPSP_synth"/>
    <property type="match status" value="1"/>
</dbReference>
<dbReference type="EMBL" id="JBHRSA010000004">
    <property type="protein sequence ID" value="MFC3038922.1"/>
    <property type="molecule type" value="Genomic_DNA"/>
</dbReference>
<dbReference type="SUPFAM" id="SSF55205">
    <property type="entry name" value="EPT/RTPC-like"/>
    <property type="match status" value="1"/>
</dbReference>
<evidence type="ECO:0000256" key="5">
    <source>
        <dbReference type="ARBA" id="ARBA00023141"/>
    </source>
</evidence>
<dbReference type="Gene3D" id="3.65.10.10">
    <property type="entry name" value="Enolpyruvate transferase domain"/>
    <property type="match status" value="2"/>
</dbReference>
<evidence type="ECO:0000256" key="7">
    <source>
        <dbReference type="HAMAP-Rule" id="MF_00210"/>
    </source>
</evidence>
<feature type="binding site" evidence="7">
    <location>
        <position position="23"/>
    </location>
    <ligand>
        <name>3-phosphoshikimate</name>
        <dbReference type="ChEBI" id="CHEBI:145989"/>
    </ligand>
</feature>
<evidence type="ECO:0000313" key="10">
    <source>
        <dbReference type="Proteomes" id="UP001595279"/>
    </source>
</evidence>
<comment type="similarity">
    <text evidence="2 7">Belongs to the EPSP synthase family.</text>
</comment>
<evidence type="ECO:0000259" key="8">
    <source>
        <dbReference type="Pfam" id="PF00275"/>
    </source>
</evidence>
<dbReference type="InterPro" id="IPR006264">
    <property type="entry name" value="EPSP_synthase"/>
</dbReference>
<dbReference type="Proteomes" id="UP001595279">
    <property type="component" value="Unassembled WGS sequence"/>
</dbReference>
<dbReference type="InterPro" id="IPR001986">
    <property type="entry name" value="Enolpyruvate_Tfrase_dom"/>
</dbReference>
<feature type="binding site" evidence="7">
    <location>
        <position position="170"/>
    </location>
    <ligand>
        <name>3-phosphoshikimate</name>
        <dbReference type="ChEBI" id="CHEBI:145989"/>
    </ligand>
</feature>
<evidence type="ECO:0000256" key="3">
    <source>
        <dbReference type="ARBA" id="ARBA00022605"/>
    </source>
</evidence>
<keyword evidence="7" id="KW-0963">Cytoplasm</keyword>
<keyword evidence="5 7" id="KW-0057">Aromatic amino acid biosynthesis</keyword>
<accession>A0ABV7CRI4</accession>
<evidence type="ECO:0000256" key="2">
    <source>
        <dbReference type="ARBA" id="ARBA00009948"/>
    </source>
</evidence>
<comment type="pathway">
    <text evidence="1 7">Metabolic intermediate biosynthesis; chorismate biosynthesis; chorismate from D-erythrose 4-phosphate and phosphoenolpyruvate: step 6/7.</text>
</comment>
<comment type="function">
    <text evidence="7">Catalyzes the transfer of the enolpyruvyl moiety of phosphoenolpyruvate (PEP) to the 5-hydroxyl of shikimate-3-phosphate (S3P) to produce enolpyruvyl shikimate-3-phosphate and inorganic phosphate.</text>
</comment>
<sequence length="429" mass="45903">MSKLVLSPSPNPLKGTIEVPGDKSISHRAVIFGSLAEGVTKVTHFLDGEDCMRTVHAFQTMGVNIKREGDSLIIDGKGIAALEEPDQPLYFGNSGTTSRLMIGLLAGLPFFTASWGDPSLSKRPMDRVVNPLRDMGAIIDGREKGSKLPLSIRGTRLQSIDYTLPVKSAQVKSAVLFAGLLADGVTKVRELTQTRNHTENMLKAFQADITTDGNTTEITGRKALKATNIYVPGDISSAAFFIAAAAIVPESQVVLKNVGLNGTRTGILDVLKKMGADMEVSNQKEVGGEMIGDLTVKHTELQGVKIKGDIIPRLIDEIPIIALLATQAEGTTVIKDAEELRVKETDRIAAVTEVLSSLGADIEATEDGMVIKGRAKITGGEVSAYNDHRIAMMGAIASLISEEEVTIDDDSSIAISYPNFFEDLNSVIN</sequence>
<organism evidence="9 10">
    <name type="scientific">Virgibacillus xinjiangensis</name>
    <dbReference type="NCBI Taxonomy" id="393090"/>
    <lineage>
        <taxon>Bacteria</taxon>
        <taxon>Bacillati</taxon>
        <taxon>Bacillota</taxon>
        <taxon>Bacilli</taxon>
        <taxon>Bacillales</taxon>
        <taxon>Bacillaceae</taxon>
        <taxon>Virgibacillus</taxon>
    </lineage>
</organism>
<dbReference type="InterPro" id="IPR023193">
    <property type="entry name" value="EPSP_synthase_CS"/>
</dbReference>
<gene>
    <name evidence="7 9" type="primary">aroA</name>
    <name evidence="9" type="ORF">ACFOGI_01480</name>
</gene>
<dbReference type="NCBIfam" id="TIGR01356">
    <property type="entry name" value="aroA"/>
    <property type="match status" value="1"/>
</dbReference>
<feature type="active site" description="Proton acceptor" evidence="7">
    <location>
        <position position="316"/>
    </location>
</feature>
<evidence type="ECO:0000256" key="4">
    <source>
        <dbReference type="ARBA" id="ARBA00022679"/>
    </source>
</evidence>
<reference evidence="10" key="1">
    <citation type="journal article" date="2019" name="Int. J. Syst. Evol. Microbiol.">
        <title>The Global Catalogue of Microorganisms (GCM) 10K type strain sequencing project: providing services to taxonomists for standard genome sequencing and annotation.</title>
        <authorList>
            <consortium name="The Broad Institute Genomics Platform"/>
            <consortium name="The Broad Institute Genome Sequencing Center for Infectious Disease"/>
            <person name="Wu L."/>
            <person name="Ma J."/>
        </authorList>
    </citation>
    <scope>NUCLEOTIDE SEQUENCE [LARGE SCALE GENOMIC DNA]</scope>
    <source>
        <strain evidence="10">KCTC 13128</strain>
    </source>
</reference>
<dbReference type="PROSITE" id="PS00885">
    <property type="entry name" value="EPSP_SYNTHASE_2"/>
    <property type="match status" value="1"/>
</dbReference>
<dbReference type="PANTHER" id="PTHR21090:SF5">
    <property type="entry name" value="PENTAFUNCTIONAL AROM POLYPEPTIDE"/>
    <property type="match status" value="1"/>
</dbReference>
<keyword evidence="3 7" id="KW-0028">Amino-acid biosynthesis</keyword>
<dbReference type="PROSITE" id="PS00104">
    <property type="entry name" value="EPSP_SYNTHASE_1"/>
    <property type="match status" value="1"/>
</dbReference>
<feature type="binding site" evidence="7">
    <location>
        <position position="316"/>
    </location>
    <ligand>
        <name>3-phosphoshikimate</name>
        <dbReference type="ChEBI" id="CHEBI:145989"/>
    </ligand>
</feature>